<dbReference type="GO" id="GO:0046872">
    <property type="term" value="F:metal ion binding"/>
    <property type="evidence" value="ECO:0007669"/>
    <property type="project" value="UniProtKB-UniRule"/>
</dbReference>
<keyword evidence="5 6" id="KW-0472">Membrane</keyword>
<feature type="transmembrane region" description="Helical" evidence="6">
    <location>
        <begin position="32"/>
        <end position="49"/>
    </location>
</feature>
<dbReference type="HAMAP" id="MF_00221">
    <property type="entry name" value="NRAMP"/>
    <property type="match status" value="1"/>
</dbReference>
<dbReference type="InterPro" id="IPR001046">
    <property type="entry name" value="NRAMP_fam"/>
</dbReference>
<keyword evidence="8" id="KW-1185">Reference proteome</keyword>
<feature type="transmembrane region" description="Helical" evidence="6">
    <location>
        <begin position="134"/>
        <end position="157"/>
    </location>
</feature>
<dbReference type="PANTHER" id="PTHR11706:SF33">
    <property type="entry name" value="NATURAL RESISTANCE-ASSOCIATED MACROPHAGE PROTEIN 2"/>
    <property type="match status" value="1"/>
</dbReference>
<proteinExistence type="inferred from homology"/>
<dbReference type="EMBL" id="CP068053">
    <property type="protein sequence ID" value="QQS98703.1"/>
    <property type="molecule type" value="Genomic_DNA"/>
</dbReference>
<dbReference type="GO" id="GO:0015086">
    <property type="term" value="F:cadmium ion transmembrane transporter activity"/>
    <property type="evidence" value="ECO:0007669"/>
    <property type="project" value="TreeGrafter"/>
</dbReference>
<dbReference type="NCBIfam" id="NF037982">
    <property type="entry name" value="Nramp_1"/>
    <property type="match status" value="1"/>
</dbReference>
<comment type="similarity">
    <text evidence="6">Belongs to the NRAMP family.</text>
</comment>
<evidence type="ECO:0000256" key="2">
    <source>
        <dbReference type="ARBA" id="ARBA00022448"/>
    </source>
</evidence>
<keyword evidence="6" id="KW-0406">Ion transport</keyword>
<dbReference type="Pfam" id="PF01566">
    <property type="entry name" value="Nramp"/>
    <property type="match status" value="1"/>
</dbReference>
<evidence type="ECO:0000256" key="1">
    <source>
        <dbReference type="ARBA" id="ARBA00004141"/>
    </source>
</evidence>
<dbReference type="GO" id="GO:0005384">
    <property type="term" value="F:manganese ion transmembrane transporter activity"/>
    <property type="evidence" value="ECO:0007669"/>
    <property type="project" value="TreeGrafter"/>
</dbReference>
<comment type="function">
    <text evidence="6">H(+)-stimulated, divalent metal cation uptake system.</text>
</comment>
<evidence type="ECO:0000256" key="5">
    <source>
        <dbReference type="ARBA" id="ARBA00023136"/>
    </source>
</evidence>
<reference evidence="7 8" key="1">
    <citation type="submission" date="2021-01" db="EMBL/GenBank/DDBJ databases">
        <title>FDA dAtabase for Regulatory Grade micrObial Sequences (FDA-ARGOS): Supporting development and validation of Infectious Disease Dx tests.</title>
        <authorList>
            <person name="Nelson B."/>
            <person name="Plummer A."/>
            <person name="Tallon L."/>
            <person name="Sadzewicz L."/>
            <person name="Zhao X."/>
            <person name="Boylan J."/>
            <person name="Ott S."/>
            <person name="Bowen H."/>
            <person name="Vavikolanu K."/>
            <person name="Mehta A."/>
            <person name="Aluvathingal J."/>
            <person name="Nadendla S."/>
            <person name="Myers T."/>
            <person name="Yan Y."/>
            <person name="Sichtig H."/>
        </authorList>
    </citation>
    <scope>NUCLEOTIDE SEQUENCE [LARGE SCALE GENOMIC DNA]</scope>
    <source>
        <strain evidence="7 8">FDAARGOS_1161</strain>
    </source>
</reference>
<feature type="transmembrane region" description="Helical" evidence="6">
    <location>
        <begin position="61"/>
        <end position="80"/>
    </location>
</feature>
<evidence type="ECO:0000256" key="6">
    <source>
        <dbReference type="HAMAP-Rule" id="MF_00221"/>
    </source>
</evidence>
<keyword evidence="2 6" id="KW-0813">Transport</keyword>
<accession>A0A974RYQ9</accession>
<keyword evidence="6" id="KW-1003">Cell membrane</keyword>
<feature type="transmembrane region" description="Helical" evidence="6">
    <location>
        <begin position="169"/>
        <end position="190"/>
    </location>
</feature>
<dbReference type="GO" id="GO:0015293">
    <property type="term" value="F:symporter activity"/>
    <property type="evidence" value="ECO:0007669"/>
    <property type="project" value="UniProtKB-UniRule"/>
</dbReference>
<dbReference type="NCBIfam" id="NF001923">
    <property type="entry name" value="PRK00701.1"/>
    <property type="match status" value="1"/>
</dbReference>
<dbReference type="GO" id="GO:0034755">
    <property type="term" value="P:iron ion transmembrane transport"/>
    <property type="evidence" value="ECO:0007669"/>
    <property type="project" value="TreeGrafter"/>
</dbReference>
<keyword evidence="6" id="KW-0769">Symport</keyword>
<dbReference type="GO" id="GO:0005886">
    <property type="term" value="C:plasma membrane"/>
    <property type="evidence" value="ECO:0007669"/>
    <property type="project" value="UniProtKB-SubCell"/>
</dbReference>
<feature type="transmembrane region" description="Helical" evidence="6">
    <location>
        <begin position="210"/>
        <end position="229"/>
    </location>
</feature>
<evidence type="ECO:0000256" key="4">
    <source>
        <dbReference type="ARBA" id="ARBA00022989"/>
    </source>
</evidence>
<dbReference type="PRINTS" id="PR00447">
    <property type="entry name" value="NATRESASSCMP"/>
</dbReference>
<dbReference type="RefSeq" id="WP_051387868.1">
    <property type="nucleotide sequence ID" value="NZ_CP068053.1"/>
</dbReference>
<feature type="transmembrane region" description="Helical" evidence="6">
    <location>
        <begin position="255"/>
        <end position="279"/>
    </location>
</feature>
<sequence length="427" mass="45932">MKETKPPLIPLKENSKAAQAVLDGKVKGWKRILPFMGPAFIAAVAYIDPGNFATNITAGSTYGYLLLWVIVVANIMAVLIQSLSAKLGIATGKNLPEVARDRFSKPASVLLWIQSELVIIATDLAEFIGAALGLYLIFGIPMLPAALITAVCSFAILELQRRGYRTFETVITGMVLMVVLAFAVQTFLAKPDAAEVVSGMFIPRFEGTDSILLAAGILGATVMPHAIYLHSSLTQNRIVGVNDLQKQKIYKYERIDIVVAMIFAGAINMAMLIVSAALFFKKDMVTDDLSVAYEMFGVYLGPAAALCFGLGLLIAGLSSSSVGTMAGDVVMQGFINKRINLYLRRAITMLPPLIIIIGGINATKALVASQVILSFGIAFALVPLIIFTSNKSLMGSLVNRKLTTILAWIIAGIVIVLNAFLLYKTFM</sequence>
<dbReference type="NCBIfam" id="TIGR01197">
    <property type="entry name" value="nramp"/>
    <property type="match status" value="1"/>
</dbReference>
<keyword evidence="4 6" id="KW-1133">Transmembrane helix</keyword>
<evidence type="ECO:0000256" key="3">
    <source>
        <dbReference type="ARBA" id="ARBA00022692"/>
    </source>
</evidence>
<feature type="transmembrane region" description="Helical" evidence="6">
    <location>
        <begin position="341"/>
        <end position="360"/>
    </location>
</feature>
<organism evidence="7 8">
    <name type="scientific">Peribacillus psychrosaccharolyticus</name>
    <name type="common">Bacillus psychrosaccharolyticus</name>
    <dbReference type="NCBI Taxonomy" id="1407"/>
    <lineage>
        <taxon>Bacteria</taxon>
        <taxon>Bacillati</taxon>
        <taxon>Bacillota</taxon>
        <taxon>Bacilli</taxon>
        <taxon>Bacillales</taxon>
        <taxon>Bacillaceae</taxon>
        <taxon>Peribacillus</taxon>
    </lineage>
</organism>
<name>A0A974RYQ9_PERPY</name>
<evidence type="ECO:0000313" key="7">
    <source>
        <dbReference type="EMBL" id="QQS98703.1"/>
    </source>
</evidence>
<evidence type="ECO:0000313" key="8">
    <source>
        <dbReference type="Proteomes" id="UP000595254"/>
    </source>
</evidence>
<keyword evidence="3 6" id="KW-0812">Transmembrane</keyword>
<feature type="transmembrane region" description="Helical" evidence="6">
    <location>
        <begin position="299"/>
        <end position="320"/>
    </location>
</feature>
<dbReference type="PANTHER" id="PTHR11706">
    <property type="entry name" value="SOLUTE CARRIER PROTEIN FAMILY 11 MEMBER"/>
    <property type="match status" value="1"/>
</dbReference>
<protein>
    <recommendedName>
        <fullName evidence="6">Divalent metal cation transporter MntH</fullName>
    </recommendedName>
</protein>
<gene>
    <name evidence="6" type="primary">mntH</name>
    <name evidence="7" type="ORF">I6J18_13355</name>
</gene>
<feature type="transmembrane region" description="Helical" evidence="6">
    <location>
        <begin position="366"/>
        <end position="390"/>
    </location>
</feature>
<feature type="transmembrane region" description="Helical" evidence="6">
    <location>
        <begin position="402"/>
        <end position="423"/>
    </location>
</feature>
<dbReference type="AlphaFoldDB" id="A0A974RYQ9"/>
<dbReference type="Proteomes" id="UP000595254">
    <property type="component" value="Chromosome"/>
</dbReference>
<dbReference type="KEGG" id="ppsr:I6J18_13355"/>
<comment type="subcellular location">
    <subcellularLocation>
        <location evidence="6">Cell membrane</location>
        <topology evidence="6">Multi-pass membrane protein</topology>
    </subcellularLocation>
    <subcellularLocation>
        <location evidence="1">Membrane</location>
        <topology evidence="1">Multi-pass membrane protein</topology>
    </subcellularLocation>
</comment>